<evidence type="ECO:0000313" key="2">
    <source>
        <dbReference type="EMBL" id="KAL2788594.1"/>
    </source>
</evidence>
<feature type="region of interest" description="Disordered" evidence="1">
    <location>
        <begin position="147"/>
        <end position="171"/>
    </location>
</feature>
<sequence>MTQEPPPTGSQPPITSSLDISPPRPRDRTPPPINPSSLPQHQQRVYTCLRTQGWSPQQCDYYFAKIPSRQRHVHLVLRHVEGWNEEQLSRFDQRCAEEYLPEGLPPPDPEDDNIPVSNFWLTHRLLEDGNLRRKRVAKRMVEEMDEVERAGMQERQMEERRRREMQEREVR</sequence>
<protein>
    <recommendedName>
        <fullName evidence="4">C2H2 finger domain protein</fullName>
    </recommendedName>
</protein>
<evidence type="ECO:0000256" key="1">
    <source>
        <dbReference type="SAM" id="MobiDB-lite"/>
    </source>
</evidence>
<accession>A0ABR4FZA8</accession>
<evidence type="ECO:0008006" key="4">
    <source>
        <dbReference type="Google" id="ProtNLM"/>
    </source>
</evidence>
<comment type="caution">
    <text evidence="2">The sequence shown here is derived from an EMBL/GenBank/DDBJ whole genome shotgun (WGS) entry which is preliminary data.</text>
</comment>
<dbReference type="EMBL" id="JBFTWV010000077">
    <property type="protein sequence ID" value="KAL2788594.1"/>
    <property type="molecule type" value="Genomic_DNA"/>
</dbReference>
<dbReference type="Proteomes" id="UP001610563">
    <property type="component" value="Unassembled WGS sequence"/>
</dbReference>
<name>A0ABR4FZA8_9EURO</name>
<keyword evidence="3" id="KW-1185">Reference proteome</keyword>
<feature type="compositionally biased region" description="Pro residues" evidence="1">
    <location>
        <begin position="1"/>
        <end position="10"/>
    </location>
</feature>
<gene>
    <name evidence="2" type="ORF">BJX66DRAFT_253749</name>
</gene>
<evidence type="ECO:0000313" key="3">
    <source>
        <dbReference type="Proteomes" id="UP001610563"/>
    </source>
</evidence>
<feature type="region of interest" description="Disordered" evidence="1">
    <location>
        <begin position="1"/>
        <end position="42"/>
    </location>
</feature>
<proteinExistence type="predicted"/>
<reference evidence="2 3" key="1">
    <citation type="submission" date="2024-07" db="EMBL/GenBank/DDBJ databases">
        <title>Section-level genome sequencing and comparative genomics of Aspergillus sections Usti and Cavernicolus.</title>
        <authorList>
            <consortium name="Lawrence Berkeley National Laboratory"/>
            <person name="Nybo J.L."/>
            <person name="Vesth T.C."/>
            <person name="Theobald S."/>
            <person name="Frisvad J.C."/>
            <person name="Larsen T.O."/>
            <person name="Kjaerboelling I."/>
            <person name="Rothschild-Mancinelli K."/>
            <person name="Lyhne E.K."/>
            <person name="Kogle M.E."/>
            <person name="Barry K."/>
            <person name="Clum A."/>
            <person name="Na H."/>
            <person name="Ledsgaard L."/>
            <person name="Lin J."/>
            <person name="Lipzen A."/>
            <person name="Kuo A."/>
            <person name="Riley R."/>
            <person name="Mondo S."/>
            <person name="Labutti K."/>
            <person name="Haridas S."/>
            <person name="Pangalinan J."/>
            <person name="Salamov A.A."/>
            <person name="Simmons B.A."/>
            <person name="Magnuson J.K."/>
            <person name="Chen J."/>
            <person name="Drula E."/>
            <person name="Henrissat B."/>
            <person name="Wiebenga A."/>
            <person name="Lubbers R.J."/>
            <person name="Gomes A.C."/>
            <person name="Makela M.R."/>
            <person name="Stajich J."/>
            <person name="Grigoriev I.V."/>
            <person name="Mortensen U.H."/>
            <person name="De Vries R.P."/>
            <person name="Baker S.E."/>
            <person name="Andersen M.R."/>
        </authorList>
    </citation>
    <scope>NUCLEOTIDE SEQUENCE [LARGE SCALE GENOMIC DNA]</scope>
    <source>
        <strain evidence="2 3">CBS 209.92</strain>
    </source>
</reference>
<organism evidence="2 3">
    <name type="scientific">Aspergillus keveii</name>
    <dbReference type="NCBI Taxonomy" id="714993"/>
    <lineage>
        <taxon>Eukaryota</taxon>
        <taxon>Fungi</taxon>
        <taxon>Dikarya</taxon>
        <taxon>Ascomycota</taxon>
        <taxon>Pezizomycotina</taxon>
        <taxon>Eurotiomycetes</taxon>
        <taxon>Eurotiomycetidae</taxon>
        <taxon>Eurotiales</taxon>
        <taxon>Aspergillaceae</taxon>
        <taxon>Aspergillus</taxon>
        <taxon>Aspergillus subgen. Nidulantes</taxon>
    </lineage>
</organism>